<evidence type="ECO:0000313" key="2">
    <source>
        <dbReference type="Proteomes" id="UP000789739"/>
    </source>
</evidence>
<keyword evidence="2" id="KW-1185">Reference proteome</keyword>
<proteinExistence type="predicted"/>
<gene>
    <name evidence="1" type="ORF">PBRASI_LOCUS851</name>
</gene>
<evidence type="ECO:0000313" key="1">
    <source>
        <dbReference type="EMBL" id="CAG8466381.1"/>
    </source>
</evidence>
<accession>A0A9N8Z3K6</accession>
<protein>
    <submittedName>
        <fullName evidence="1">4042_t:CDS:1</fullName>
    </submittedName>
</protein>
<dbReference type="Proteomes" id="UP000789739">
    <property type="component" value="Unassembled WGS sequence"/>
</dbReference>
<organism evidence="1 2">
    <name type="scientific">Paraglomus brasilianum</name>
    <dbReference type="NCBI Taxonomy" id="144538"/>
    <lineage>
        <taxon>Eukaryota</taxon>
        <taxon>Fungi</taxon>
        <taxon>Fungi incertae sedis</taxon>
        <taxon>Mucoromycota</taxon>
        <taxon>Glomeromycotina</taxon>
        <taxon>Glomeromycetes</taxon>
        <taxon>Paraglomerales</taxon>
        <taxon>Paraglomeraceae</taxon>
        <taxon>Paraglomus</taxon>
    </lineage>
</organism>
<dbReference type="EMBL" id="CAJVPI010000048">
    <property type="protein sequence ID" value="CAG8466381.1"/>
    <property type="molecule type" value="Genomic_DNA"/>
</dbReference>
<name>A0A9N8Z3K6_9GLOM</name>
<reference evidence="1" key="1">
    <citation type="submission" date="2021-06" db="EMBL/GenBank/DDBJ databases">
        <authorList>
            <person name="Kallberg Y."/>
            <person name="Tangrot J."/>
            <person name="Rosling A."/>
        </authorList>
    </citation>
    <scope>NUCLEOTIDE SEQUENCE</scope>
    <source>
        <strain evidence="1">BR232B</strain>
    </source>
</reference>
<dbReference type="AlphaFoldDB" id="A0A9N8Z3K6"/>
<sequence>MSENQVQIKVNNLEELLAKAREYVDSQGGADKVKVGNISSNSGYYTHTKNGMVQTSKGTIELELKGQNGSSAEFFLEVEREKGEVRKVSKIPKKFFKELNKIIPDA</sequence>
<comment type="caution">
    <text evidence="1">The sequence shown here is derived from an EMBL/GenBank/DDBJ whole genome shotgun (WGS) entry which is preliminary data.</text>
</comment>